<reference evidence="2 3" key="1">
    <citation type="submission" date="2018-11" db="EMBL/GenBank/DDBJ databases">
        <authorList>
            <consortium name="Pathogen Informatics"/>
        </authorList>
    </citation>
    <scope>NUCLEOTIDE SEQUENCE [LARGE SCALE GENOMIC DNA]</scope>
</reference>
<dbReference type="AlphaFoldDB" id="A0A3P7FXS4"/>
<evidence type="ECO:0000256" key="1">
    <source>
        <dbReference type="ARBA" id="ARBA00022473"/>
    </source>
</evidence>
<dbReference type="EMBL" id="UYWW01007621">
    <property type="protein sequence ID" value="VDM15338.1"/>
    <property type="molecule type" value="Genomic_DNA"/>
</dbReference>
<gene>
    <name evidence="2" type="ORF">WBA_LOCUS8724</name>
</gene>
<keyword evidence="1" id="KW-0217">Developmental protein</keyword>
<protein>
    <submittedName>
        <fullName evidence="2">Uncharacterized protein</fullName>
    </submittedName>
</protein>
<sequence length="132" mass="15307">MQSGQLVLGCARPSCFGLGVKIDKDARFYRIHKKNDGFMRHDLKKYDEVKFMARESQLAWVGRLSPSSNITTQPLLLKCCTFDNLKNSWDRGIADVNPGQVGDEIMQDERQYAFDYIANIKKYFKKSGRWFN</sequence>
<evidence type="ECO:0000313" key="3">
    <source>
        <dbReference type="Proteomes" id="UP000270924"/>
    </source>
</evidence>
<dbReference type="PANTHER" id="PTHR46706">
    <property type="entry name" value="PROTEIN QUA-1-RELATED"/>
    <property type="match status" value="1"/>
</dbReference>
<dbReference type="OrthoDB" id="5212at2759"/>
<dbReference type="Proteomes" id="UP000270924">
    <property type="component" value="Unassembled WGS sequence"/>
</dbReference>
<dbReference type="InParanoid" id="A0A3P7FXS4"/>
<organism evidence="2 3">
    <name type="scientific">Wuchereria bancrofti</name>
    <dbReference type="NCBI Taxonomy" id="6293"/>
    <lineage>
        <taxon>Eukaryota</taxon>
        <taxon>Metazoa</taxon>
        <taxon>Ecdysozoa</taxon>
        <taxon>Nematoda</taxon>
        <taxon>Chromadorea</taxon>
        <taxon>Rhabditida</taxon>
        <taxon>Spirurina</taxon>
        <taxon>Spiruromorpha</taxon>
        <taxon>Filarioidea</taxon>
        <taxon>Onchocercidae</taxon>
        <taxon>Wuchereria</taxon>
    </lineage>
</organism>
<keyword evidence="3" id="KW-1185">Reference proteome</keyword>
<proteinExistence type="predicted"/>
<dbReference type="InterPro" id="IPR052140">
    <property type="entry name" value="Dev_Signal_Hedgehog-like"/>
</dbReference>
<name>A0A3P7FXS4_WUCBA</name>
<dbReference type="PANTHER" id="PTHR46706:SF12">
    <property type="entry name" value="PROTEIN QUA-1-RELATED"/>
    <property type="match status" value="1"/>
</dbReference>
<accession>A0A3P7FXS4</accession>
<evidence type="ECO:0000313" key="2">
    <source>
        <dbReference type="EMBL" id="VDM15338.1"/>
    </source>
</evidence>